<name>A0A2G9GCJ8_9LAMI</name>
<dbReference type="Pfam" id="PF00689">
    <property type="entry name" value="Cation_ATPase_C"/>
    <property type="match status" value="1"/>
</dbReference>
<sequence>MGIEGDESTRSSDIIILDGKHSSLTLIMRWASCTSNNTQMFLQFQLTTSITSILNTYISTVSFHGTLGVDTRLVYVLVQLIWVNLGMGLIAAVIFGRQKPDPCKYKPPAEGKKGQLVTGFMWRNITAQVAYQVIAMSILQFQGPPIFGDEKNDTITFVVPIFLQILAHSMDFVGLDWKQWTLCIGIGLACWLVCFAVKFVPGGFLVSPCMVAHYKLRGMLRQLKS</sequence>
<dbReference type="GO" id="GO:0016787">
    <property type="term" value="F:hydrolase activity"/>
    <property type="evidence" value="ECO:0007669"/>
    <property type="project" value="UniProtKB-KW"/>
</dbReference>
<dbReference type="InterPro" id="IPR023298">
    <property type="entry name" value="ATPase_P-typ_TM_dom_sf"/>
</dbReference>
<protein>
    <submittedName>
        <fullName evidence="5">Calcium-transporting ATPase</fullName>
        <ecNumber evidence="5">3.6.3.8</ecNumber>
    </submittedName>
</protein>
<evidence type="ECO:0000256" key="1">
    <source>
        <dbReference type="ARBA" id="ARBA00022723"/>
    </source>
</evidence>
<dbReference type="OrthoDB" id="3352408at2759"/>
<dbReference type="GO" id="GO:0005388">
    <property type="term" value="F:P-type calcium transporter activity"/>
    <property type="evidence" value="ECO:0007669"/>
    <property type="project" value="TreeGrafter"/>
</dbReference>
<accession>A0A2G9GCJ8</accession>
<evidence type="ECO:0000313" key="5">
    <source>
        <dbReference type="EMBL" id="PIN02932.1"/>
    </source>
</evidence>
<feature type="domain" description="Cation-transporting P-type ATPase C-terminal" evidence="4">
    <location>
        <begin position="77"/>
        <end position="166"/>
    </location>
</feature>
<dbReference type="InterPro" id="IPR006068">
    <property type="entry name" value="ATPase_P-typ_cation-transptr_C"/>
</dbReference>
<evidence type="ECO:0000256" key="3">
    <source>
        <dbReference type="SAM" id="Phobius"/>
    </source>
</evidence>
<keyword evidence="3" id="KW-1133">Transmembrane helix</keyword>
<dbReference type="EMBL" id="NKXS01005709">
    <property type="protein sequence ID" value="PIN02932.1"/>
    <property type="molecule type" value="Genomic_DNA"/>
</dbReference>
<organism evidence="5 6">
    <name type="scientific">Handroanthus impetiginosus</name>
    <dbReference type="NCBI Taxonomy" id="429701"/>
    <lineage>
        <taxon>Eukaryota</taxon>
        <taxon>Viridiplantae</taxon>
        <taxon>Streptophyta</taxon>
        <taxon>Embryophyta</taxon>
        <taxon>Tracheophyta</taxon>
        <taxon>Spermatophyta</taxon>
        <taxon>Magnoliopsida</taxon>
        <taxon>eudicotyledons</taxon>
        <taxon>Gunneridae</taxon>
        <taxon>Pentapetalae</taxon>
        <taxon>asterids</taxon>
        <taxon>lamiids</taxon>
        <taxon>Lamiales</taxon>
        <taxon>Bignoniaceae</taxon>
        <taxon>Crescentiina</taxon>
        <taxon>Tabebuia alliance</taxon>
        <taxon>Handroanthus</taxon>
    </lineage>
</organism>
<evidence type="ECO:0000313" key="6">
    <source>
        <dbReference type="Proteomes" id="UP000231279"/>
    </source>
</evidence>
<keyword evidence="6" id="KW-1185">Reference proteome</keyword>
<proteinExistence type="predicted"/>
<dbReference type="AlphaFoldDB" id="A0A2G9GCJ8"/>
<feature type="transmembrane region" description="Helical" evidence="3">
    <location>
        <begin position="73"/>
        <end position="95"/>
    </location>
</feature>
<feature type="transmembrane region" description="Helical" evidence="3">
    <location>
        <begin position="180"/>
        <end position="200"/>
    </location>
</feature>
<dbReference type="SUPFAM" id="SSF81665">
    <property type="entry name" value="Calcium ATPase, transmembrane domain M"/>
    <property type="match status" value="1"/>
</dbReference>
<evidence type="ECO:0000259" key="4">
    <source>
        <dbReference type="Pfam" id="PF00689"/>
    </source>
</evidence>
<comment type="caution">
    <text evidence="5">The sequence shown here is derived from an EMBL/GenBank/DDBJ whole genome shotgun (WGS) entry which is preliminary data.</text>
</comment>
<keyword evidence="3" id="KW-0472">Membrane</keyword>
<dbReference type="STRING" id="429701.A0A2G9GCJ8"/>
<gene>
    <name evidence="5" type="ORF">CDL12_24549</name>
</gene>
<dbReference type="GO" id="GO:0046872">
    <property type="term" value="F:metal ion binding"/>
    <property type="evidence" value="ECO:0007669"/>
    <property type="project" value="UniProtKB-KW"/>
</dbReference>
<dbReference type="GO" id="GO:0005886">
    <property type="term" value="C:plasma membrane"/>
    <property type="evidence" value="ECO:0007669"/>
    <property type="project" value="TreeGrafter"/>
</dbReference>
<dbReference type="PANTHER" id="PTHR24093">
    <property type="entry name" value="CATION TRANSPORTING ATPASE"/>
    <property type="match status" value="1"/>
</dbReference>
<feature type="transmembrane region" description="Helical" evidence="3">
    <location>
        <begin position="154"/>
        <end position="173"/>
    </location>
</feature>
<keyword evidence="5" id="KW-0378">Hydrolase</keyword>
<dbReference type="Proteomes" id="UP000231279">
    <property type="component" value="Unassembled WGS sequence"/>
</dbReference>
<dbReference type="EC" id="3.6.3.8" evidence="5"/>
<reference evidence="6" key="1">
    <citation type="journal article" date="2018" name="Gigascience">
        <title>Genome assembly of the Pink Ipe (Handroanthus impetiginosus, Bignoniaceae), a highly valued, ecologically keystone Neotropical timber forest tree.</title>
        <authorList>
            <person name="Silva-Junior O.B."/>
            <person name="Grattapaglia D."/>
            <person name="Novaes E."/>
            <person name="Collevatti R.G."/>
        </authorList>
    </citation>
    <scope>NUCLEOTIDE SEQUENCE [LARGE SCALE GENOMIC DNA]</scope>
    <source>
        <strain evidence="6">cv. UFG-1</strain>
    </source>
</reference>
<keyword evidence="3" id="KW-0812">Transmembrane</keyword>
<keyword evidence="2" id="KW-0460">Magnesium</keyword>
<keyword evidence="1" id="KW-0479">Metal-binding</keyword>
<evidence type="ECO:0000256" key="2">
    <source>
        <dbReference type="ARBA" id="ARBA00022842"/>
    </source>
</evidence>
<dbReference type="Gene3D" id="1.20.1110.10">
    <property type="entry name" value="Calcium-transporting ATPase, transmembrane domain"/>
    <property type="match status" value="1"/>
</dbReference>
<dbReference type="PANTHER" id="PTHR24093:SF434">
    <property type="entry name" value="CALCIUM-TRANSPORTING ATPASE 13, PLASMA MEMBRANE-TYPE-RELATED"/>
    <property type="match status" value="1"/>
</dbReference>